<proteinExistence type="predicted"/>
<feature type="transmembrane region" description="Helical" evidence="6">
    <location>
        <begin position="190"/>
        <end position="209"/>
    </location>
</feature>
<dbReference type="SUPFAM" id="SSF103473">
    <property type="entry name" value="MFS general substrate transporter"/>
    <property type="match status" value="1"/>
</dbReference>
<feature type="transmembrane region" description="Helical" evidence="6">
    <location>
        <begin position="129"/>
        <end position="152"/>
    </location>
</feature>
<keyword evidence="9" id="KW-1185">Reference proteome</keyword>
<feature type="transmembrane region" description="Helical" evidence="6">
    <location>
        <begin position="379"/>
        <end position="401"/>
    </location>
</feature>
<keyword evidence="5 6" id="KW-0472">Membrane</keyword>
<feature type="domain" description="Major facilitator superfamily (MFS) profile" evidence="7">
    <location>
        <begin position="62"/>
        <end position="472"/>
    </location>
</feature>
<feature type="transmembrane region" description="Helical" evidence="6">
    <location>
        <begin position="101"/>
        <end position="122"/>
    </location>
</feature>
<feature type="transmembrane region" description="Helical" evidence="6">
    <location>
        <begin position="445"/>
        <end position="467"/>
    </location>
</feature>
<feature type="transmembrane region" description="Helical" evidence="6">
    <location>
        <begin position="58"/>
        <end position="75"/>
    </location>
</feature>
<organism evidence="8 9">
    <name type="scientific">Sporothrix eucalyptigena</name>
    <dbReference type="NCBI Taxonomy" id="1812306"/>
    <lineage>
        <taxon>Eukaryota</taxon>
        <taxon>Fungi</taxon>
        <taxon>Dikarya</taxon>
        <taxon>Ascomycota</taxon>
        <taxon>Pezizomycotina</taxon>
        <taxon>Sordariomycetes</taxon>
        <taxon>Sordariomycetidae</taxon>
        <taxon>Ophiostomatales</taxon>
        <taxon>Ophiostomataceae</taxon>
        <taxon>Sporothrix</taxon>
    </lineage>
</organism>
<dbReference type="Gene3D" id="1.20.1250.20">
    <property type="entry name" value="MFS general substrate transporter like domains"/>
    <property type="match status" value="1"/>
</dbReference>
<protein>
    <recommendedName>
        <fullName evidence="7">Major facilitator superfamily (MFS) profile domain-containing protein</fullName>
    </recommendedName>
</protein>
<reference evidence="8 9" key="1">
    <citation type="submission" date="2024-01" db="EMBL/GenBank/DDBJ databases">
        <authorList>
            <person name="Allen C."/>
            <person name="Tagirdzhanova G."/>
        </authorList>
    </citation>
    <scope>NUCLEOTIDE SEQUENCE [LARGE SCALE GENOMIC DNA]</scope>
</reference>
<dbReference type="PANTHER" id="PTHR43791">
    <property type="entry name" value="PERMEASE-RELATED"/>
    <property type="match status" value="1"/>
</dbReference>
<feature type="transmembrane region" description="Helical" evidence="6">
    <location>
        <begin position="221"/>
        <end position="241"/>
    </location>
</feature>
<dbReference type="EMBL" id="CAWUHD010000087">
    <property type="protein sequence ID" value="CAK7229596.1"/>
    <property type="molecule type" value="Genomic_DNA"/>
</dbReference>
<comment type="caution">
    <text evidence="8">The sequence shown here is derived from an EMBL/GenBank/DDBJ whole genome shotgun (WGS) entry which is preliminary data.</text>
</comment>
<name>A0ABP0CER0_9PEZI</name>
<keyword evidence="3 6" id="KW-0812">Transmembrane</keyword>
<comment type="subcellular location">
    <subcellularLocation>
        <location evidence="1">Membrane</location>
        <topology evidence="1">Multi-pass membrane protein</topology>
    </subcellularLocation>
</comment>
<evidence type="ECO:0000256" key="3">
    <source>
        <dbReference type="ARBA" id="ARBA00022692"/>
    </source>
</evidence>
<dbReference type="InterPro" id="IPR020846">
    <property type="entry name" value="MFS_dom"/>
</dbReference>
<dbReference type="PANTHER" id="PTHR43791:SF103">
    <property type="entry name" value="MAJOR FACILITATOR SUPERFAMILY (MFS) PROFILE DOMAIN-CONTAINING PROTEIN-RELATED"/>
    <property type="match status" value="1"/>
</dbReference>
<evidence type="ECO:0000256" key="5">
    <source>
        <dbReference type="ARBA" id="ARBA00023136"/>
    </source>
</evidence>
<dbReference type="InterPro" id="IPR011701">
    <property type="entry name" value="MFS"/>
</dbReference>
<sequence>MSQKEEISEKVHSVTQTPSVAVGDTNDAVLHNAEKEFEDVTAVPGLTPEQDRRLLRRIDLYLVPVMLFSYLFQTLDKQSLSFSSIMGLEQDLHLTGGNYSWASSIYFLGYLVASYPASYLIVRLPVGKLIGGSCIVWGAVLLCTTACTNAKGLLAARFFLGVAEAAIAPSLAVLVSMWYKKSEQPLRHGVWFMGNVIALFFSSLLAYGISFVNGRLYPWQVLFLLFGGVTVLWGAALLYLLPDHPGTARFLTPEQRQQAIVRVAANMTSIKDEHFKLYQLLEGLRDVKLWLLFLIMASSSLANGLASFQSIIIKGFGFSTVRTYLVQMISTTFQAIFVLIATIGSTYLPNTRTYFMMFNYTLGVIGAAMVWKLEATRLWARFFGYCLCIAFSGNYPLIFAMSTANFAGFTKKATANAAIFVAYCAANVASPQLFIAKEAPTYPSGFKACLACISVSAAASGALRFYLMWENKRRDRMYGTAAAASGDDAAGTGEEVDVALGLSDKTDFELKQFRYAL</sequence>
<evidence type="ECO:0000256" key="2">
    <source>
        <dbReference type="ARBA" id="ARBA00022448"/>
    </source>
</evidence>
<accession>A0ABP0CER0</accession>
<feature type="transmembrane region" description="Helical" evidence="6">
    <location>
        <begin position="289"/>
        <end position="312"/>
    </location>
</feature>
<evidence type="ECO:0000313" key="8">
    <source>
        <dbReference type="EMBL" id="CAK7229596.1"/>
    </source>
</evidence>
<evidence type="ECO:0000256" key="1">
    <source>
        <dbReference type="ARBA" id="ARBA00004141"/>
    </source>
</evidence>
<keyword evidence="4 6" id="KW-1133">Transmembrane helix</keyword>
<feature type="transmembrane region" description="Helical" evidence="6">
    <location>
        <begin position="354"/>
        <end position="373"/>
    </location>
</feature>
<gene>
    <name evidence="8" type="ORF">SEUCBS140593_007298</name>
</gene>
<evidence type="ECO:0000256" key="6">
    <source>
        <dbReference type="SAM" id="Phobius"/>
    </source>
</evidence>
<keyword evidence="2" id="KW-0813">Transport</keyword>
<dbReference type="Pfam" id="PF07690">
    <property type="entry name" value="MFS_1"/>
    <property type="match status" value="1"/>
</dbReference>
<feature type="transmembrane region" description="Helical" evidence="6">
    <location>
        <begin position="413"/>
        <end position="433"/>
    </location>
</feature>
<evidence type="ECO:0000259" key="7">
    <source>
        <dbReference type="PROSITE" id="PS50850"/>
    </source>
</evidence>
<dbReference type="Proteomes" id="UP001642482">
    <property type="component" value="Unassembled WGS sequence"/>
</dbReference>
<evidence type="ECO:0000313" key="9">
    <source>
        <dbReference type="Proteomes" id="UP001642482"/>
    </source>
</evidence>
<feature type="transmembrane region" description="Helical" evidence="6">
    <location>
        <begin position="158"/>
        <end position="178"/>
    </location>
</feature>
<dbReference type="InterPro" id="IPR036259">
    <property type="entry name" value="MFS_trans_sf"/>
</dbReference>
<evidence type="ECO:0000256" key="4">
    <source>
        <dbReference type="ARBA" id="ARBA00022989"/>
    </source>
</evidence>
<feature type="transmembrane region" description="Helical" evidence="6">
    <location>
        <begin position="324"/>
        <end position="347"/>
    </location>
</feature>
<dbReference type="PROSITE" id="PS50850">
    <property type="entry name" value="MFS"/>
    <property type="match status" value="1"/>
</dbReference>